<feature type="non-terminal residue" evidence="3">
    <location>
        <position position="1"/>
    </location>
</feature>
<evidence type="ECO:0000259" key="2">
    <source>
        <dbReference type="Pfam" id="PF25567"/>
    </source>
</evidence>
<name>T2MB48_HYDVU</name>
<dbReference type="OrthoDB" id="288703at2759"/>
<dbReference type="GO" id="GO:0051082">
    <property type="term" value="F:unfolded protein binding"/>
    <property type="evidence" value="ECO:0007669"/>
    <property type="project" value="TreeGrafter"/>
</dbReference>
<feature type="domain" description="SYO1-like TPR repeats" evidence="2">
    <location>
        <begin position="365"/>
        <end position="615"/>
    </location>
</feature>
<dbReference type="SUPFAM" id="SSF48371">
    <property type="entry name" value="ARM repeat"/>
    <property type="match status" value="1"/>
</dbReference>
<dbReference type="InterPro" id="IPR052616">
    <property type="entry name" value="SYO1-like"/>
</dbReference>
<dbReference type="InterPro" id="IPR011989">
    <property type="entry name" value="ARM-like"/>
</dbReference>
<dbReference type="Gene3D" id="1.25.10.10">
    <property type="entry name" value="Leucine-rich Repeat Variant"/>
    <property type="match status" value="1"/>
</dbReference>
<sequence length="616" mass="69007">DSVAKMGRSNKNKSKLTVCKKIDNKDKVDNKKLQKALASDLENGIKEEERMQELLDLIKNDNYDEDIICTLATISGFVLESKGIDLFSKLNGVKQISSCILHSNVEIREKTLGVMSNFILTGGDRVVENIHSSSFITNLTQLLLQSSKLMDFSCEVDSKENYQKEILVLKQVLQLFMCLCEASTVLVDSMDIQILFPVLLTIIINKSLEYDLRCIAANCLYTLSEENKNLTNLVVNYQDLLRGLLDIVTNNTSLTMLLSILCSGILINISPALPSHHASEVKENSIKLASCCLDLNLISTILKDEKKCFEVVNSSYLRIQDVALEILTNMLCTEEDDQSSWEDMDEEIDQFLSAEEESADNNNMRLLEVMVNNEIPVKVVGMCQAYNELAGLSNEKFLQVLNNTRSRCWQYLSNYVVIAPLDVLGGIDHVKMLWLLLKNTLLNDQGIQRNCEIMDAACSAMRSIALKLIQCDSSKVCCEEVFTMIAHMLKFEISVSGKMNLVNVLGIIGKELCNSDTTFDILMKIGETLKDLLCDTNSTLLLKAEVVDASVDTFADGPLVDIILQNSKLLENLKIFSNGFKSQIKCHRATLGDNIGIVNMARINLIRFLSYKESNR</sequence>
<evidence type="ECO:0000256" key="1">
    <source>
        <dbReference type="ARBA" id="ARBA00049983"/>
    </source>
</evidence>
<gene>
    <name evidence="3" type="primary">HEATR3</name>
</gene>
<dbReference type="InterPro" id="IPR016024">
    <property type="entry name" value="ARM-type_fold"/>
</dbReference>
<reference evidence="3" key="1">
    <citation type="journal article" date="2013" name="Genome Biol. Evol.">
        <title>Punctuated emergences of genetic and phenotypic innovations in eumetazoan, bilaterian, euteleostome, and hominidae ancestors.</title>
        <authorList>
            <person name="Wenger Y."/>
            <person name="Galliot B."/>
        </authorList>
    </citation>
    <scope>NUCLEOTIDE SEQUENCE</scope>
    <source>
        <tissue evidence="3">Whole animals</tissue>
    </source>
</reference>
<dbReference type="GO" id="GO:0006606">
    <property type="term" value="P:protein import into nucleus"/>
    <property type="evidence" value="ECO:0007669"/>
    <property type="project" value="TreeGrafter"/>
</dbReference>
<proteinExistence type="evidence at transcript level"/>
<evidence type="ECO:0000313" key="3">
    <source>
        <dbReference type="EMBL" id="CDG69152.1"/>
    </source>
</evidence>
<dbReference type="AlphaFoldDB" id="T2MB48"/>
<dbReference type="EMBL" id="HAAD01002920">
    <property type="protein sequence ID" value="CDG69152.1"/>
    <property type="molecule type" value="mRNA"/>
</dbReference>
<dbReference type="PANTHER" id="PTHR13347:SF1">
    <property type="entry name" value="HEAT REPEAT-CONTAINING PROTEIN 3"/>
    <property type="match status" value="1"/>
</dbReference>
<dbReference type="GO" id="GO:0042273">
    <property type="term" value="P:ribosomal large subunit biogenesis"/>
    <property type="evidence" value="ECO:0007669"/>
    <property type="project" value="TreeGrafter"/>
</dbReference>
<organism evidence="3">
    <name type="scientific">Hydra vulgaris</name>
    <name type="common">Hydra</name>
    <name type="synonym">Hydra attenuata</name>
    <dbReference type="NCBI Taxonomy" id="6087"/>
    <lineage>
        <taxon>Eukaryota</taxon>
        <taxon>Metazoa</taxon>
        <taxon>Cnidaria</taxon>
        <taxon>Hydrozoa</taxon>
        <taxon>Hydroidolina</taxon>
        <taxon>Anthoathecata</taxon>
        <taxon>Aplanulata</taxon>
        <taxon>Hydridae</taxon>
        <taxon>Hydra</taxon>
    </lineage>
</organism>
<accession>T2MB48</accession>
<dbReference type="PANTHER" id="PTHR13347">
    <property type="entry name" value="HEAT REPEAT-CONTAINING PROTEIN 3"/>
    <property type="match status" value="1"/>
</dbReference>
<dbReference type="InterPro" id="IPR057990">
    <property type="entry name" value="TPR_SYO1"/>
</dbReference>
<protein>
    <submittedName>
        <fullName evidence="3">HEAT repeat-containing protein 3</fullName>
    </submittedName>
</protein>
<dbReference type="Pfam" id="PF25567">
    <property type="entry name" value="TPR_SYO1"/>
    <property type="match status" value="1"/>
</dbReference>
<comment type="similarity">
    <text evidence="1">Belongs to the nuclear import and ribosome assembly adapter family.</text>
</comment>